<proteinExistence type="inferred from homology"/>
<dbReference type="GO" id="GO:0016020">
    <property type="term" value="C:membrane"/>
    <property type="evidence" value="ECO:0007669"/>
    <property type="project" value="UniProtKB-SubCell"/>
</dbReference>
<evidence type="ECO:0000259" key="9">
    <source>
        <dbReference type="PROSITE" id="PS50255"/>
    </source>
</evidence>
<feature type="domain" description="Cytochrome b5 heme-binding" evidence="9">
    <location>
        <begin position="3"/>
        <end position="79"/>
    </location>
</feature>
<organism evidence="10 11">
    <name type="scientific">Carpinus fangiana</name>
    <dbReference type="NCBI Taxonomy" id="176857"/>
    <lineage>
        <taxon>Eukaryota</taxon>
        <taxon>Viridiplantae</taxon>
        <taxon>Streptophyta</taxon>
        <taxon>Embryophyta</taxon>
        <taxon>Tracheophyta</taxon>
        <taxon>Spermatophyta</taxon>
        <taxon>Magnoliopsida</taxon>
        <taxon>eudicotyledons</taxon>
        <taxon>Gunneridae</taxon>
        <taxon>Pentapetalae</taxon>
        <taxon>rosids</taxon>
        <taxon>fabids</taxon>
        <taxon>Fagales</taxon>
        <taxon>Betulaceae</taxon>
        <taxon>Carpinus</taxon>
    </lineage>
</organism>
<evidence type="ECO:0000256" key="3">
    <source>
        <dbReference type="ARBA" id="ARBA00022692"/>
    </source>
</evidence>
<comment type="subcellular location">
    <subcellularLocation>
        <location evidence="1">Membrane</location>
    </subcellularLocation>
</comment>
<evidence type="ECO:0000256" key="5">
    <source>
        <dbReference type="ARBA" id="ARBA00023004"/>
    </source>
</evidence>
<gene>
    <name evidence="10" type="ORF">FH972_018024</name>
</gene>
<dbReference type="GO" id="GO:0046872">
    <property type="term" value="F:metal ion binding"/>
    <property type="evidence" value="ECO:0007669"/>
    <property type="project" value="UniProtKB-UniRule"/>
</dbReference>
<dbReference type="SUPFAM" id="SSF55856">
    <property type="entry name" value="Cytochrome b5-like heme/steroid binding domain"/>
    <property type="match status" value="1"/>
</dbReference>
<dbReference type="Proteomes" id="UP000327013">
    <property type="component" value="Chromosome 7"/>
</dbReference>
<evidence type="ECO:0000256" key="8">
    <source>
        <dbReference type="RuleBase" id="RU362121"/>
    </source>
</evidence>
<dbReference type="InterPro" id="IPR036400">
    <property type="entry name" value="Cyt_B5-like_heme/steroid_sf"/>
</dbReference>
<dbReference type="PROSITE" id="PS00191">
    <property type="entry name" value="CYTOCHROME_B5_1"/>
    <property type="match status" value="1"/>
</dbReference>
<dbReference type="PANTHER" id="PTHR19359:SF14">
    <property type="entry name" value="CYTOCHROME B5 A"/>
    <property type="match status" value="1"/>
</dbReference>
<dbReference type="GO" id="GO:0020037">
    <property type="term" value="F:heme binding"/>
    <property type="evidence" value="ECO:0007669"/>
    <property type="project" value="UniProtKB-UniRule"/>
</dbReference>
<evidence type="ECO:0000256" key="2">
    <source>
        <dbReference type="ARBA" id="ARBA00022617"/>
    </source>
</evidence>
<evidence type="ECO:0000256" key="6">
    <source>
        <dbReference type="ARBA" id="ARBA00023136"/>
    </source>
</evidence>
<name>A0A5N6RNQ6_9ROSI</name>
<feature type="transmembrane region" description="Helical" evidence="8">
    <location>
        <begin position="114"/>
        <end position="133"/>
    </location>
</feature>
<keyword evidence="2 8" id="KW-0349">Heme</keyword>
<dbReference type="OrthoDB" id="260519at2759"/>
<evidence type="ECO:0000256" key="1">
    <source>
        <dbReference type="ARBA" id="ARBA00004370"/>
    </source>
</evidence>
<dbReference type="PROSITE" id="PS50255">
    <property type="entry name" value="CYTOCHROME_B5_2"/>
    <property type="match status" value="1"/>
</dbReference>
<evidence type="ECO:0000256" key="7">
    <source>
        <dbReference type="ARBA" id="ARBA00038168"/>
    </source>
</evidence>
<evidence type="ECO:0000313" key="10">
    <source>
        <dbReference type="EMBL" id="KAE8100097.1"/>
    </source>
</evidence>
<keyword evidence="11" id="KW-1185">Reference proteome</keyword>
<dbReference type="Pfam" id="PF00173">
    <property type="entry name" value="Cyt-b5"/>
    <property type="match status" value="1"/>
</dbReference>
<dbReference type="PANTHER" id="PTHR19359">
    <property type="entry name" value="CYTOCHROME B5"/>
    <property type="match status" value="1"/>
</dbReference>
<comment type="similarity">
    <text evidence="7 8">Belongs to the cytochrome b5 family.</text>
</comment>
<sequence>MAERVFTLSQVAQHKSKKDCWLVVNGRVLNVTKFLDEHPGGEEVLIESAGKDATKDFEVVGHSKAAQNLLRKYQVGVLQGYRVQDGDSKEVPYNESKKKEMTAFVIKDDGNAKYAGFLEFFVPLLVAGSYFCYRYLNRATQIMN</sequence>
<dbReference type="InterPro" id="IPR050668">
    <property type="entry name" value="Cytochrome_b5"/>
</dbReference>
<dbReference type="InterPro" id="IPR001199">
    <property type="entry name" value="Cyt_B5-like_heme/steroid-bd"/>
</dbReference>
<dbReference type="FunFam" id="3.10.120.10:FF:000002">
    <property type="entry name" value="Cytochrome b5 type B"/>
    <property type="match status" value="1"/>
</dbReference>
<evidence type="ECO:0000313" key="11">
    <source>
        <dbReference type="Proteomes" id="UP000327013"/>
    </source>
</evidence>
<evidence type="ECO:0000256" key="4">
    <source>
        <dbReference type="ARBA" id="ARBA00022723"/>
    </source>
</evidence>
<keyword evidence="5 8" id="KW-0408">Iron</keyword>
<dbReference type="AlphaFoldDB" id="A0A5N6RNQ6"/>
<dbReference type="PRINTS" id="PR00363">
    <property type="entry name" value="CYTOCHROMEB5"/>
</dbReference>
<dbReference type="EMBL" id="CM017327">
    <property type="protein sequence ID" value="KAE8100097.1"/>
    <property type="molecule type" value="Genomic_DNA"/>
</dbReference>
<reference evidence="10 11" key="1">
    <citation type="submission" date="2019-06" db="EMBL/GenBank/DDBJ databases">
        <title>A chromosomal-level reference genome of Carpinus fangiana (Coryloideae, Betulaceae).</title>
        <authorList>
            <person name="Yang X."/>
            <person name="Wang Z."/>
            <person name="Zhang L."/>
            <person name="Hao G."/>
            <person name="Liu J."/>
            <person name="Yang Y."/>
        </authorList>
    </citation>
    <scope>NUCLEOTIDE SEQUENCE [LARGE SCALE GENOMIC DNA]</scope>
    <source>
        <strain evidence="10">Cfa_2016G</strain>
        <tissue evidence="10">Leaf</tissue>
    </source>
</reference>
<keyword evidence="6 8" id="KW-0472">Membrane</keyword>
<keyword evidence="8" id="KW-1133">Transmembrane helix</keyword>
<dbReference type="InterPro" id="IPR018506">
    <property type="entry name" value="Cyt_B5_heme-BS"/>
</dbReference>
<keyword evidence="4 8" id="KW-0479">Metal-binding</keyword>
<protein>
    <recommendedName>
        <fullName evidence="9">Cytochrome b5 heme-binding domain-containing protein</fullName>
    </recommendedName>
</protein>
<dbReference type="Gene3D" id="3.10.120.10">
    <property type="entry name" value="Cytochrome b5-like heme/steroid binding domain"/>
    <property type="match status" value="1"/>
</dbReference>
<keyword evidence="3 8" id="KW-0812">Transmembrane</keyword>
<accession>A0A5N6RNQ6</accession>
<dbReference type="SMART" id="SM01117">
    <property type="entry name" value="Cyt-b5"/>
    <property type="match status" value="1"/>
</dbReference>